<organism evidence="2">
    <name type="scientific">viral metagenome</name>
    <dbReference type="NCBI Taxonomy" id="1070528"/>
    <lineage>
        <taxon>unclassified sequences</taxon>
        <taxon>metagenomes</taxon>
        <taxon>organismal metagenomes</taxon>
    </lineage>
</organism>
<proteinExistence type="predicted"/>
<dbReference type="InterPro" id="IPR015330">
    <property type="entry name" value="DNA_primase/pol_bifunc_N"/>
</dbReference>
<dbReference type="EMBL" id="MT142310">
    <property type="protein sequence ID" value="QJA77916.1"/>
    <property type="molecule type" value="Genomic_DNA"/>
</dbReference>
<dbReference type="Gene3D" id="3.30.720.160">
    <property type="entry name" value="Bifunctional DNA primase/polymerase, N-terminal"/>
    <property type="match status" value="1"/>
</dbReference>
<dbReference type="SUPFAM" id="SSF52540">
    <property type="entry name" value="P-loop containing nucleoside triphosphate hydrolases"/>
    <property type="match status" value="1"/>
</dbReference>
<dbReference type="CDD" id="cd04859">
    <property type="entry name" value="Prim_Pol"/>
    <property type="match status" value="1"/>
</dbReference>
<sequence>MTSLLNHALLYVEKGLSVIPIKPDIDPKKNKAEKKPYIKWAEFQERKASAEEVTNWWTRWPNAMIGLVTGKICGLCVVDFDSYKPDFDAELVLEYFPDSIVTPTAVTANKGTHLYFKIPEDHLGIMGNTGKLPAVDLRANGNYIVAPPSIDGLKRQYQWINGLDLFKNDLTVLPSLYISFLNGGVLGGGMWSNTPPEPQTTTITTNNHTMFEDGRRDNDLFHTANCLVKGGMLQHGIFQVLERLIISWGENSDPKWINTKIKSALLRSELRERNLAAEVREWVMTTTGHFLTTDVHKDLNLTTKDPKKAANMALLRLIDEGVLEKYGERRGSYRRVEQDDDDLMGFIENPIYEYPVRLPFGLNTLCKLYPKNIIIVAGSKGAGKTAFLLNIVKMNETERDVVYLNSEMGDEEWTDRLKKMGYQGNKDIRFVARKRHTNFHDRITPDNKIFIIDYMEIHTNFYEIAKPIRQIHEKLEKGICFIAVQKKMGEMLGRGAEFSQEKSRLYLSLDYLRDQRCSKLTIVDAKNVKINESIRDWSRRIKIYDGSKMEAIDKNWVL</sequence>
<dbReference type="Pfam" id="PF09250">
    <property type="entry name" value="Prim-Pol"/>
    <property type="match status" value="1"/>
</dbReference>
<protein>
    <submittedName>
        <fullName evidence="2">Putative bifunctional DNA primase/polymerase</fullName>
    </submittedName>
</protein>
<reference evidence="2" key="1">
    <citation type="submission" date="2020-03" db="EMBL/GenBank/DDBJ databases">
        <title>The deep terrestrial virosphere.</title>
        <authorList>
            <person name="Holmfeldt K."/>
            <person name="Nilsson E."/>
            <person name="Simone D."/>
            <person name="Lopez-Fernandez M."/>
            <person name="Wu X."/>
            <person name="de Brujin I."/>
            <person name="Lundin D."/>
            <person name="Andersson A."/>
            <person name="Bertilsson S."/>
            <person name="Dopson M."/>
        </authorList>
    </citation>
    <scope>NUCLEOTIDE SEQUENCE</scope>
    <source>
        <strain evidence="2">MM415A01183</strain>
    </source>
</reference>
<evidence type="ECO:0000259" key="1">
    <source>
        <dbReference type="SMART" id="SM00943"/>
    </source>
</evidence>
<dbReference type="Gene3D" id="3.40.50.300">
    <property type="entry name" value="P-loop containing nucleotide triphosphate hydrolases"/>
    <property type="match status" value="1"/>
</dbReference>
<dbReference type="SMART" id="SM00943">
    <property type="entry name" value="Prim-Pol"/>
    <property type="match status" value="1"/>
</dbReference>
<gene>
    <name evidence="2" type="ORF">MM415A01183_0002</name>
</gene>
<dbReference type="InterPro" id="IPR027417">
    <property type="entry name" value="P-loop_NTPase"/>
</dbReference>
<accession>A0A6M3K867</accession>
<name>A0A6M3K867_9ZZZZ</name>
<feature type="domain" description="DNA primase/polymerase bifunctional N-terminal" evidence="1">
    <location>
        <begin position="8"/>
        <end position="177"/>
    </location>
</feature>
<dbReference type="SUPFAM" id="SSF56747">
    <property type="entry name" value="Prim-pol domain"/>
    <property type="match status" value="1"/>
</dbReference>
<evidence type="ECO:0000313" key="2">
    <source>
        <dbReference type="EMBL" id="QJA77916.1"/>
    </source>
</evidence>
<dbReference type="AlphaFoldDB" id="A0A6M3K867"/>